<sequence>MAEEDFNEYEVDDPNYVEGADGTYIQGSTDPAGHMGHNVGEHRAADASYVPDLPQAFDADPTLQEFDGTPPPQEFDDTETNQEQEFDDTLDSERLDNDAQLDPAAPENHETDNTEEPIAGKRWPRWPGDNVFRMLIPAQKVGSIIGRKGEFIKKIIEETKSRVKILDGPPGTMERAVMVSAKEEPDAAIPPAVEGLLRVHKRLIASDSDSLPQGGGAMSTKFLVADTHAGSLIGKQGSTIKVIQDTSNCTIRVLGPEHLPSFALPGDSLVEVQGEPAGVHKAVEMIATHLRKFLVDHSIISVFETQMQRPNARVNQVTPQHDHWGPPPQGTGRGSGYGFSPKPRFMQPPGTAGHFDDYYPSSDLSSLDNQPRHPGYGRDSAIGYQLSSAQPPQPSTAKVTHHMQVPLSYADAVIGASGANISYIRRASGAAIAIQETRGRPDQMTVEILGSVAEIQIAEQLIQNFMAEATTAAPINPVNEAYNQGYNSYPGQAPPANPASHVGHPAPPGDYGSTYDRNYGY</sequence>
<protein>
    <recommendedName>
        <fullName evidence="4">K Homology domain-containing protein</fullName>
    </recommendedName>
</protein>
<feature type="compositionally biased region" description="Polar residues" evidence="3">
    <location>
        <begin position="385"/>
        <end position="398"/>
    </location>
</feature>
<evidence type="ECO:0000256" key="1">
    <source>
        <dbReference type="ARBA" id="ARBA00022737"/>
    </source>
</evidence>
<keyword evidence="1" id="KW-0677">Repeat</keyword>
<organism evidence="5 6">
    <name type="scientific">Kalanchoe fedtschenkoi</name>
    <name type="common">Lavender scallops</name>
    <name type="synonym">South American air plant</name>
    <dbReference type="NCBI Taxonomy" id="63787"/>
    <lineage>
        <taxon>Eukaryota</taxon>
        <taxon>Viridiplantae</taxon>
        <taxon>Streptophyta</taxon>
        <taxon>Embryophyta</taxon>
        <taxon>Tracheophyta</taxon>
        <taxon>Spermatophyta</taxon>
        <taxon>Magnoliopsida</taxon>
        <taxon>eudicotyledons</taxon>
        <taxon>Gunneridae</taxon>
        <taxon>Pentapetalae</taxon>
        <taxon>Saxifragales</taxon>
        <taxon>Crassulaceae</taxon>
        <taxon>Kalanchoe</taxon>
    </lineage>
</organism>
<keyword evidence="6" id="KW-1185">Reference proteome</keyword>
<dbReference type="Gramene" id="Kaladp0012s0013.2.v1.1">
    <property type="protein sequence ID" value="Kaladp0012s0013.2.v1.1"/>
    <property type="gene ID" value="Kaladp0012s0013.v1.1"/>
</dbReference>
<feature type="domain" description="K Homology" evidence="4">
    <location>
        <begin position="397"/>
        <end position="467"/>
    </location>
</feature>
<dbReference type="SMART" id="SM00322">
    <property type="entry name" value="KH"/>
    <property type="match status" value="3"/>
</dbReference>
<dbReference type="PANTHER" id="PTHR10288">
    <property type="entry name" value="KH DOMAIN CONTAINING RNA BINDING PROTEIN"/>
    <property type="match status" value="1"/>
</dbReference>
<dbReference type="Gene3D" id="3.30.310.210">
    <property type="match status" value="1"/>
</dbReference>
<feature type="domain" description="K Homology" evidence="4">
    <location>
        <begin position="128"/>
        <end position="201"/>
    </location>
</feature>
<dbReference type="CDD" id="cd22460">
    <property type="entry name" value="KH-I_PEPPER_rpt2_like"/>
    <property type="match status" value="1"/>
</dbReference>
<dbReference type="InterPro" id="IPR036612">
    <property type="entry name" value="KH_dom_type_1_sf"/>
</dbReference>
<name>A0A7N0SY51_KALFE</name>
<feature type="region of interest" description="Disordered" evidence="3">
    <location>
        <begin position="1"/>
        <end position="124"/>
    </location>
</feature>
<evidence type="ECO:0000313" key="5">
    <source>
        <dbReference type="EnsemblPlants" id="Kaladp0012s0013.2.v1.1"/>
    </source>
</evidence>
<feature type="region of interest" description="Disordered" evidence="3">
    <location>
        <begin position="486"/>
        <end position="521"/>
    </location>
</feature>
<dbReference type="GO" id="GO:0003723">
    <property type="term" value="F:RNA binding"/>
    <property type="evidence" value="ECO:0007669"/>
    <property type="project" value="UniProtKB-UniRule"/>
</dbReference>
<evidence type="ECO:0000256" key="3">
    <source>
        <dbReference type="SAM" id="MobiDB-lite"/>
    </source>
</evidence>
<feature type="domain" description="K Homology" evidence="4">
    <location>
        <begin position="216"/>
        <end position="291"/>
    </location>
</feature>
<dbReference type="Pfam" id="PF00013">
    <property type="entry name" value="KH_1"/>
    <property type="match status" value="3"/>
</dbReference>
<dbReference type="CDD" id="cd22461">
    <property type="entry name" value="KH-I_PEPPER_like_rpt3"/>
    <property type="match status" value="1"/>
</dbReference>
<dbReference type="Gramene" id="Kaladp0012s0013.1.v1.1">
    <property type="protein sequence ID" value="Kaladp0012s0013.1.v1.1"/>
    <property type="gene ID" value="Kaladp0012s0013.v1.1"/>
</dbReference>
<reference evidence="5" key="1">
    <citation type="submission" date="2021-01" db="UniProtKB">
        <authorList>
            <consortium name="EnsemblPlants"/>
        </authorList>
    </citation>
    <scope>IDENTIFICATION</scope>
</reference>
<dbReference type="SUPFAM" id="SSF54791">
    <property type="entry name" value="Eukaryotic type KH-domain (KH-domain type I)"/>
    <property type="match status" value="3"/>
</dbReference>
<feature type="region of interest" description="Disordered" evidence="3">
    <location>
        <begin position="317"/>
        <end position="400"/>
    </location>
</feature>
<dbReference type="Gene3D" id="3.30.1370.10">
    <property type="entry name" value="K Homology domain, type 1"/>
    <property type="match status" value="1"/>
</dbReference>
<evidence type="ECO:0000259" key="4">
    <source>
        <dbReference type="SMART" id="SM00322"/>
    </source>
</evidence>
<dbReference type="AlphaFoldDB" id="A0A7N0SY51"/>
<dbReference type="PROSITE" id="PS50084">
    <property type="entry name" value="KH_TYPE_1"/>
    <property type="match status" value="3"/>
</dbReference>
<proteinExistence type="predicted"/>
<dbReference type="CDD" id="cd22459">
    <property type="entry name" value="KH-I_PEPPER_rpt1_like"/>
    <property type="match status" value="1"/>
</dbReference>
<keyword evidence="2" id="KW-0694">RNA-binding</keyword>
<dbReference type="Proteomes" id="UP000594263">
    <property type="component" value="Unplaced"/>
</dbReference>
<dbReference type="InterPro" id="IPR004088">
    <property type="entry name" value="KH_dom_type_1"/>
</dbReference>
<feature type="compositionally biased region" description="Acidic residues" evidence="3">
    <location>
        <begin position="1"/>
        <end position="15"/>
    </location>
</feature>
<dbReference type="EnsemblPlants" id="Kaladp0012s0013.2.v1.1">
    <property type="protein sequence ID" value="Kaladp0012s0013.2.v1.1"/>
    <property type="gene ID" value="Kaladp0012s0013.v1.1"/>
</dbReference>
<dbReference type="InterPro" id="IPR004087">
    <property type="entry name" value="KH_dom"/>
</dbReference>
<evidence type="ECO:0000313" key="6">
    <source>
        <dbReference type="Proteomes" id="UP000594263"/>
    </source>
</evidence>
<feature type="compositionally biased region" description="Acidic residues" evidence="3">
    <location>
        <begin position="74"/>
        <end position="90"/>
    </location>
</feature>
<accession>A0A7N0SY51</accession>
<evidence type="ECO:0000256" key="2">
    <source>
        <dbReference type="PROSITE-ProRule" id="PRU00117"/>
    </source>
</evidence>
<dbReference type="EnsemblPlants" id="Kaladp0012s0013.1.v1.1">
    <property type="protein sequence ID" value="Kaladp0012s0013.1.v1.1"/>
    <property type="gene ID" value="Kaladp0012s0013.v1.1"/>
</dbReference>
<dbReference type="OMA" id="DESRCTI"/>
<feature type="compositionally biased region" description="Low complexity" evidence="3">
    <location>
        <begin position="358"/>
        <end position="368"/>
    </location>
</feature>